<reference evidence="1" key="1">
    <citation type="submission" date="2021-01" db="EMBL/GenBank/DDBJ databases">
        <authorList>
            <consortium name="Genoscope - CEA"/>
            <person name="William W."/>
        </authorList>
    </citation>
    <scope>NUCLEOTIDE SEQUENCE</scope>
</reference>
<dbReference type="EMBL" id="CAJJDP010000117">
    <property type="protein sequence ID" value="CAD8198619.1"/>
    <property type="molecule type" value="Genomic_DNA"/>
</dbReference>
<evidence type="ECO:0000313" key="1">
    <source>
        <dbReference type="EMBL" id="CAD8198619.1"/>
    </source>
</evidence>
<accession>A0A8S1XCD6</accession>
<proteinExistence type="predicted"/>
<comment type="caution">
    <text evidence="1">The sequence shown here is derived from an EMBL/GenBank/DDBJ whole genome shotgun (WGS) entry which is preliminary data.</text>
</comment>
<dbReference type="Proteomes" id="UP000683925">
    <property type="component" value="Unassembled WGS sequence"/>
</dbReference>
<keyword evidence="2" id="KW-1185">Reference proteome</keyword>
<evidence type="ECO:0000313" key="2">
    <source>
        <dbReference type="Proteomes" id="UP000683925"/>
    </source>
</evidence>
<sequence>MKYFLNWMKKNQEEQHFNTSWAFQIRIKLNQRKRMLLEEFTESMIKATKDTSLYKISDKLCIKIQKRILMKKYWLKSLERLTLIKMEK</sequence>
<organism evidence="1 2">
    <name type="scientific">Paramecium octaurelia</name>
    <dbReference type="NCBI Taxonomy" id="43137"/>
    <lineage>
        <taxon>Eukaryota</taxon>
        <taxon>Sar</taxon>
        <taxon>Alveolata</taxon>
        <taxon>Ciliophora</taxon>
        <taxon>Intramacronucleata</taxon>
        <taxon>Oligohymenophorea</taxon>
        <taxon>Peniculida</taxon>
        <taxon>Parameciidae</taxon>
        <taxon>Paramecium</taxon>
    </lineage>
</organism>
<dbReference type="AlphaFoldDB" id="A0A8S1XCD6"/>
<name>A0A8S1XCD6_PAROT</name>
<gene>
    <name evidence="1" type="ORF">POCTA_138.1.T1170100</name>
</gene>
<protein>
    <submittedName>
        <fullName evidence="1">Uncharacterized protein</fullName>
    </submittedName>
</protein>